<dbReference type="AlphaFoldDB" id="A0A3D9QWA1"/>
<keyword evidence="3" id="KW-1185">Reference proteome</keyword>
<evidence type="ECO:0000256" key="1">
    <source>
        <dbReference type="SAM" id="MobiDB-lite"/>
    </source>
</evidence>
<feature type="region of interest" description="Disordered" evidence="1">
    <location>
        <begin position="1"/>
        <end position="22"/>
    </location>
</feature>
<evidence type="ECO:0000313" key="3">
    <source>
        <dbReference type="Proteomes" id="UP000256304"/>
    </source>
</evidence>
<comment type="caution">
    <text evidence="2">The sequence shown here is derived from an EMBL/GenBank/DDBJ whole genome shotgun (WGS) entry which is preliminary data.</text>
</comment>
<organism evidence="2 3">
    <name type="scientific">Paenibacillus taihuensis</name>
    <dbReference type="NCBI Taxonomy" id="1156355"/>
    <lineage>
        <taxon>Bacteria</taxon>
        <taxon>Bacillati</taxon>
        <taxon>Bacillota</taxon>
        <taxon>Bacilli</taxon>
        <taxon>Bacillales</taxon>
        <taxon>Paenibacillaceae</taxon>
        <taxon>Paenibacillus</taxon>
    </lineage>
</organism>
<sequence length="65" mass="7320">MGEACPPGTPPPTPPLREEQKEDRRIYTSGGLLVLLADFRCGLAAERMYVFSLLQNVCWIVRLRS</sequence>
<gene>
    <name evidence="2" type="ORF">A8990_14034</name>
</gene>
<reference evidence="2 3" key="1">
    <citation type="submission" date="2018-08" db="EMBL/GenBank/DDBJ databases">
        <title>Genomic Encyclopedia of Type Strains, Phase III (KMG-III): the genomes of soil and plant-associated and newly described type strains.</title>
        <authorList>
            <person name="Whitman W."/>
        </authorList>
    </citation>
    <scope>NUCLEOTIDE SEQUENCE [LARGE SCALE GENOMIC DNA]</scope>
    <source>
        <strain evidence="2 3">CGMCC 1.10966</strain>
    </source>
</reference>
<proteinExistence type="predicted"/>
<protein>
    <submittedName>
        <fullName evidence="2">Uncharacterized protein</fullName>
    </submittedName>
</protein>
<dbReference type="EMBL" id="QTTN01000040">
    <property type="protein sequence ID" value="REE67985.1"/>
    <property type="molecule type" value="Genomic_DNA"/>
</dbReference>
<evidence type="ECO:0000313" key="2">
    <source>
        <dbReference type="EMBL" id="REE67985.1"/>
    </source>
</evidence>
<dbReference type="Proteomes" id="UP000256304">
    <property type="component" value="Unassembled WGS sequence"/>
</dbReference>
<accession>A0A3D9QWA1</accession>
<name>A0A3D9QWA1_9BACL</name>